<comment type="caution">
    <text evidence="10">The sequence shown here is derived from an EMBL/GenBank/DDBJ whole genome shotgun (WGS) entry which is preliminary data.</text>
</comment>
<dbReference type="SUPFAM" id="SSF51126">
    <property type="entry name" value="Pectin lyase-like"/>
    <property type="match status" value="1"/>
</dbReference>
<evidence type="ECO:0000256" key="9">
    <source>
        <dbReference type="SAM" id="SignalP"/>
    </source>
</evidence>
<keyword evidence="4" id="KW-0964">Secreted</keyword>
<comment type="subcellular location">
    <subcellularLocation>
        <location evidence="1">Secreted</location>
        <location evidence="1">Cell wall</location>
    </subcellularLocation>
</comment>
<comment type="similarity">
    <text evidence="2 8">Belongs to the glycosyl hydrolase 28 family.</text>
</comment>
<evidence type="ECO:0000313" key="11">
    <source>
        <dbReference type="Proteomes" id="UP001632038"/>
    </source>
</evidence>
<dbReference type="PANTHER" id="PTHR31375">
    <property type="match status" value="1"/>
</dbReference>
<sequence>MIQFLIFTFFFFNYSFAANHTYNVKKLGAKSNGKSDCTEVFLDAWAAACATPNPVTIYVPTGRYLLSNAVFNGKSCKNKAITIRIKGTLVAPSDYNVIADAGAWLKFNGVTGVNILGGTLDGQGVSLWDCKISGMSCPQGATNIGSLGKSLHEEGVRNVTVKTSTFINTQNGVRIKTWSRQSNAFVRNVLFQDLDIINARNPIIIDQNYCPGHHDCPTEGASGVQISNITYQDVHGTSASKVAVKLDCSETNPCTGITLNRVMLTYNNKSAIASCDNAQGNDSDYDWPDCFI</sequence>
<dbReference type="Gene3D" id="2.160.20.10">
    <property type="entry name" value="Single-stranded right-handed beta-helix, Pectin lyase-like"/>
    <property type="match status" value="2"/>
</dbReference>
<name>A0ABD3DIP9_9LAMI</name>
<evidence type="ECO:0000256" key="3">
    <source>
        <dbReference type="ARBA" id="ARBA00022512"/>
    </source>
</evidence>
<keyword evidence="3" id="KW-0134">Cell wall</keyword>
<evidence type="ECO:0000256" key="7">
    <source>
        <dbReference type="ARBA" id="ARBA00023316"/>
    </source>
</evidence>
<gene>
    <name evidence="10" type="ORF">CASFOL_012958</name>
</gene>
<dbReference type="InterPro" id="IPR011050">
    <property type="entry name" value="Pectin_lyase_fold/virulence"/>
</dbReference>
<keyword evidence="6 8" id="KW-0326">Glycosidase</keyword>
<proteinExistence type="inferred from homology"/>
<evidence type="ECO:0000256" key="5">
    <source>
        <dbReference type="ARBA" id="ARBA00022801"/>
    </source>
</evidence>
<dbReference type="GO" id="GO:0004553">
    <property type="term" value="F:hydrolase activity, hydrolyzing O-glycosyl compounds"/>
    <property type="evidence" value="ECO:0007669"/>
    <property type="project" value="UniProtKB-ARBA"/>
</dbReference>
<evidence type="ECO:0000256" key="4">
    <source>
        <dbReference type="ARBA" id="ARBA00022525"/>
    </source>
</evidence>
<dbReference type="InterPro" id="IPR012334">
    <property type="entry name" value="Pectin_lyas_fold"/>
</dbReference>
<dbReference type="Pfam" id="PF00295">
    <property type="entry name" value="Glyco_hydro_28"/>
    <property type="match status" value="1"/>
</dbReference>
<dbReference type="SMART" id="SM00710">
    <property type="entry name" value="PbH1"/>
    <property type="match status" value="3"/>
</dbReference>
<dbReference type="EMBL" id="JAVIJP010000016">
    <property type="protein sequence ID" value="KAL3642143.1"/>
    <property type="molecule type" value="Genomic_DNA"/>
</dbReference>
<evidence type="ECO:0000256" key="8">
    <source>
        <dbReference type="RuleBase" id="RU361169"/>
    </source>
</evidence>
<keyword evidence="9" id="KW-0732">Signal</keyword>
<evidence type="ECO:0000313" key="10">
    <source>
        <dbReference type="EMBL" id="KAL3642143.1"/>
    </source>
</evidence>
<feature type="chain" id="PRO_5044877403" description="Polygalacturonase" evidence="9">
    <location>
        <begin position="18"/>
        <end position="292"/>
    </location>
</feature>
<keyword evidence="11" id="KW-1185">Reference proteome</keyword>
<evidence type="ECO:0000256" key="1">
    <source>
        <dbReference type="ARBA" id="ARBA00004191"/>
    </source>
</evidence>
<dbReference type="AlphaFoldDB" id="A0ABD3DIP9"/>
<dbReference type="Proteomes" id="UP001632038">
    <property type="component" value="Unassembled WGS sequence"/>
</dbReference>
<accession>A0ABD3DIP9</accession>
<organism evidence="10 11">
    <name type="scientific">Castilleja foliolosa</name>
    <dbReference type="NCBI Taxonomy" id="1961234"/>
    <lineage>
        <taxon>Eukaryota</taxon>
        <taxon>Viridiplantae</taxon>
        <taxon>Streptophyta</taxon>
        <taxon>Embryophyta</taxon>
        <taxon>Tracheophyta</taxon>
        <taxon>Spermatophyta</taxon>
        <taxon>Magnoliopsida</taxon>
        <taxon>eudicotyledons</taxon>
        <taxon>Gunneridae</taxon>
        <taxon>Pentapetalae</taxon>
        <taxon>asterids</taxon>
        <taxon>lamiids</taxon>
        <taxon>Lamiales</taxon>
        <taxon>Orobanchaceae</taxon>
        <taxon>Pedicularideae</taxon>
        <taxon>Castillejinae</taxon>
        <taxon>Castilleja</taxon>
    </lineage>
</organism>
<dbReference type="InterPro" id="IPR006626">
    <property type="entry name" value="PbH1"/>
</dbReference>
<feature type="signal peptide" evidence="9">
    <location>
        <begin position="1"/>
        <end position="17"/>
    </location>
</feature>
<dbReference type="GO" id="GO:0071555">
    <property type="term" value="P:cell wall organization"/>
    <property type="evidence" value="ECO:0007669"/>
    <property type="project" value="UniProtKB-KW"/>
</dbReference>
<dbReference type="InterPro" id="IPR000743">
    <property type="entry name" value="Glyco_hydro_28"/>
</dbReference>
<protein>
    <recommendedName>
        <fullName evidence="12">Polygalacturonase</fullName>
    </recommendedName>
</protein>
<evidence type="ECO:0000256" key="6">
    <source>
        <dbReference type="ARBA" id="ARBA00023295"/>
    </source>
</evidence>
<reference evidence="11" key="1">
    <citation type="journal article" date="2024" name="IScience">
        <title>Strigolactones Initiate the Formation of Haustorium-like Structures in Castilleja.</title>
        <authorList>
            <person name="Buerger M."/>
            <person name="Peterson D."/>
            <person name="Chory J."/>
        </authorList>
    </citation>
    <scope>NUCLEOTIDE SEQUENCE [LARGE SCALE GENOMIC DNA]</scope>
</reference>
<evidence type="ECO:0008006" key="12">
    <source>
        <dbReference type="Google" id="ProtNLM"/>
    </source>
</evidence>
<evidence type="ECO:0000256" key="2">
    <source>
        <dbReference type="ARBA" id="ARBA00008834"/>
    </source>
</evidence>
<keyword evidence="5 8" id="KW-0378">Hydrolase</keyword>
<keyword evidence="7" id="KW-0961">Cell wall biogenesis/degradation</keyword>